<accession>A0ABV4CBS0</accession>
<comment type="caution">
    <text evidence="10">The sequence shown here is derived from an EMBL/GenBank/DDBJ whole genome shotgun (WGS) entry which is preliminary data.</text>
</comment>
<evidence type="ECO:0000256" key="1">
    <source>
        <dbReference type="ARBA" id="ARBA00004651"/>
    </source>
</evidence>
<dbReference type="PRINTS" id="PR00783">
    <property type="entry name" value="MINTRINSICP"/>
</dbReference>
<evidence type="ECO:0000256" key="2">
    <source>
        <dbReference type="ARBA" id="ARBA00006175"/>
    </source>
</evidence>
<dbReference type="PANTHER" id="PTHR19139:SF199">
    <property type="entry name" value="MIP17260P"/>
    <property type="match status" value="1"/>
</dbReference>
<dbReference type="Gene3D" id="1.20.1080.10">
    <property type="entry name" value="Glycerol uptake facilitator protein"/>
    <property type="match status" value="1"/>
</dbReference>
<dbReference type="RefSeq" id="WP_345360917.1">
    <property type="nucleotide sequence ID" value="NZ_BAABII010000005.1"/>
</dbReference>
<feature type="transmembrane region" description="Helical" evidence="9">
    <location>
        <begin position="39"/>
        <end position="61"/>
    </location>
</feature>
<keyword evidence="4" id="KW-1003">Cell membrane</keyword>
<evidence type="ECO:0000313" key="11">
    <source>
        <dbReference type="Proteomes" id="UP001564626"/>
    </source>
</evidence>
<dbReference type="InterPro" id="IPR023271">
    <property type="entry name" value="Aquaporin-like"/>
</dbReference>
<feature type="transmembrane region" description="Helical" evidence="9">
    <location>
        <begin position="136"/>
        <end position="159"/>
    </location>
</feature>
<sequence length="251" mass="24911">MLARKLAVEALGTALLVFFAVGVATLSFGDGIALAGTSLAAGVVATALTFGLVMLVLVYSLGPVSGCHINPAVTVGFVCSGRMPLSEAAGYWLAQFVGGIAGAAVLYGVMRTTAVYQPGVTGLGANGWGDESDVGISAGGAFAAEVVLTFLFVFVVLSVTSRLGHRNAPGFAGIPIGFALAVVHLVGIPLTSTSVNPARALGPAIFAGGGALGQVWLFILAPVVGGLIAGGLHTALLPQPEPDASKAQKAA</sequence>
<keyword evidence="5 8" id="KW-0812">Transmembrane</keyword>
<dbReference type="PROSITE" id="PS00221">
    <property type="entry name" value="MIP"/>
    <property type="match status" value="1"/>
</dbReference>
<feature type="transmembrane region" description="Helical" evidence="9">
    <location>
        <begin position="90"/>
        <end position="110"/>
    </location>
</feature>
<evidence type="ECO:0000256" key="5">
    <source>
        <dbReference type="ARBA" id="ARBA00022692"/>
    </source>
</evidence>
<evidence type="ECO:0000256" key="8">
    <source>
        <dbReference type="RuleBase" id="RU000477"/>
    </source>
</evidence>
<dbReference type="EMBL" id="JBGEHV010000002">
    <property type="protein sequence ID" value="MEY8038219.1"/>
    <property type="molecule type" value="Genomic_DNA"/>
</dbReference>
<dbReference type="Pfam" id="PF00230">
    <property type="entry name" value="MIP"/>
    <property type="match status" value="1"/>
</dbReference>
<evidence type="ECO:0000256" key="7">
    <source>
        <dbReference type="ARBA" id="ARBA00023136"/>
    </source>
</evidence>
<keyword evidence="11" id="KW-1185">Reference proteome</keyword>
<keyword evidence="6 9" id="KW-1133">Transmembrane helix</keyword>
<comment type="subcellular location">
    <subcellularLocation>
        <location evidence="1">Cell membrane</location>
        <topology evidence="1">Multi-pass membrane protein</topology>
    </subcellularLocation>
</comment>
<reference evidence="10 11" key="1">
    <citation type="submission" date="2024-08" db="EMBL/GenBank/DDBJ databases">
        <title>Genome mining of Saccharopolyspora cebuensis PGLac3 from Nigerian medicinal plant.</title>
        <authorList>
            <person name="Ezeobiora C.E."/>
            <person name="Igbokwe N.H."/>
            <person name="Amin D.H."/>
            <person name="Mendie U.E."/>
        </authorList>
    </citation>
    <scope>NUCLEOTIDE SEQUENCE [LARGE SCALE GENOMIC DNA]</scope>
    <source>
        <strain evidence="10 11">PGLac3</strain>
    </source>
</reference>
<evidence type="ECO:0000256" key="6">
    <source>
        <dbReference type="ARBA" id="ARBA00022989"/>
    </source>
</evidence>
<name>A0ABV4CBS0_9PSEU</name>
<proteinExistence type="inferred from homology"/>
<dbReference type="InterPro" id="IPR000425">
    <property type="entry name" value="MIP"/>
</dbReference>
<feature type="transmembrane region" description="Helical" evidence="9">
    <location>
        <begin position="204"/>
        <end position="229"/>
    </location>
</feature>
<protein>
    <submittedName>
        <fullName evidence="10">Aquaporin</fullName>
    </submittedName>
</protein>
<evidence type="ECO:0000256" key="3">
    <source>
        <dbReference type="ARBA" id="ARBA00022448"/>
    </source>
</evidence>
<dbReference type="SUPFAM" id="SSF81338">
    <property type="entry name" value="Aquaporin-like"/>
    <property type="match status" value="1"/>
</dbReference>
<dbReference type="PANTHER" id="PTHR19139">
    <property type="entry name" value="AQUAPORIN TRANSPORTER"/>
    <property type="match status" value="1"/>
</dbReference>
<gene>
    <name evidence="10" type="ORF">AB8O55_02310</name>
</gene>
<evidence type="ECO:0000256" key="4">
    <source>
        <dbReference type="ARBA" id="ARBA00022475"/>
    </source>
</evidence>
<dbReference type="Proteomes" id="UP001564626">
    <property type="component" value="Unassembled WGS sequence"/>
</dbReference>
<evidence type="ECO:0000256" key="9">
    <source>
        <dbReference type="SAM" id="Phobius"/>
    </source>
</evidence>
<comment type="similarity">
    <text evidence="2 8">Belongs to the MIP/aquaporin (TC 1.A.8) family.</text>
</comment>
<evidence type="ECO:0000313" key="10">
    <source>
        <dbReference type="EMBL" id="MEY8038219.1"/>
    </source>
</evidence>
<keyword evidence="7 9" id="KW-0472">Membrane</keyword>
<organism evidence="10 11">
    <name type="scientific">Saccharopolyspora cebuensis</name>
    <dbReference type="NCBI Taxonomy" id="418759"/>
    <lineage>
        <taxon>Bacteria</taxon>
        <taxon>Bacillati</taxon>
        <taxon>Actinomycetota</taxon>
        <taxon>Actinomycetes</taxon>
        <taxon>Pseudonocardiales</taxon>
        <taxon>Pseudonocardiaceae</taxon>
        <taxon>Saccharopolyspora</taxon>
    </lineage>
</organism>
<feature type="transmembrane region" description="Helical" evidence="9">
    <location>
        <begin position="171"/>
        <end position="192"/>
    </location>
</feature>
<dbReference type="InterPro" id="IPR034294">
    <property type="entry name" value="Aquaporin_transptr"/>
</dbReference>
<dbReference type="InterPro" id="IPR022357">
    <property type="entry name" value="MIP_CS"/>
</dbReference>
<keyword evidence="3 8" id="KW-0813">Transport</keyword>